<dbReference type="SUPFAM" id="SSF143422">
    <property type="entry name" value="Transposase IS200-like"/>
    <property type="match status" value="1"/>
</dbReference>
<accession>E6QXI3</accession>
<feature type="domain" description="Transposase IS200-like" evidence="1">
    <location>
        <begin position="9"/>
        <end position="123"/>
    </location>
</feature>
<dbReference type="InterPro" id="IPR002686">
    <property type="entry name" value="Transposase_17"/>
</dbReference>
<dbReference type="InterPro" id="IPR036515">
    <property type="entry name" value="Transposase_17_sf"/>
</dbReference>
<reference evidence="2" key="1">
    <citation type="submission" date="2009-10" db="EMBL/GenBank/DDBJ databases">
        <title>Diversity of trophic interactions inside an arsenic-rich microbial ecosystem.</title>
        <authorList>
            <person name="Bertin P.N."/>
            <person name="Heinrich-Salmeron A."/>
            <person name="Pelletier E."/>
            <person name="Goulhen-Chollet F."/>
            <person name="Arsene-Ploetze F."/>
            <person name="Gallien S."/>
            <person name="Calteau A."/>
            <person name="Vallenet D."/>
            <person name="Casiot C."/>
            <person name="Chane-Woon-Ming B."/>
            <person name="Giloteaux L."/>
            <person name="Barakat M."/>
            <person name="Bonnefoy V."/>
            <person name="Bruneel O."/>
            <person name="Chandler M."/>
            <person name="Cleiss J."/>
            <person name="Duran R."/>
            <person name="Elbaz-Poulichet F."/>
            <person name="Fonknechten N."/>
            <person name="Lauga B."/>
            <person name="Mornico D."/>
            <person name="Ortet P."/>
            <person name="Schaeffer C."/>
            <person name="Siguier P."/>
            <person name="Alexander Thil Smith A."/>
            <person name="Van Dorsselaer A."/>
            <person name="Weissenbach J."/>
            <person name="Medigue C."/>
            <person name="Le Paslier D."/>
        </authorList>
    </citation>
    <scope>NUCLEOTIDE SEQUENCE</scope>
</reference>
<protein>
    <recommendedName>
        <fullName evidence="1">Transposase IS200-like domain-containing protein</fullName>
    </recommendedName>
</protein>
<dbReference type="SMART" id="SM01321">
    <property type="entry name" value="Y1_Tnp"/>
    <property type="match status" value="1"/>
</dbReference>
<dbReference type="NCBIfam" id="NF047646">
    <property type="entry name" value="REP_Tyr_transpos"/>
    <property type="match status" value="1"/>
</dbReference>
<dbReference type="Pfam" id="PF01797">
    <property type="entry name" value="Y1_Tnp"/>
    <property type="match status" value="1"/>
</dbReference>
<evidence type="ECO:0000313" key="2">
    <source>
        <dbReference type="EMBL" id="CBI11957.1"/>
    </source>
</evidence>
<evidence type="ECO:0000259" key="1">
    <source>
        <dbReference type="SMART" id="SM01321"/>
    </source>
</evidence>
<dbReference type="GO" id="GO:0003677">
    <property type="term" value="F:DNA binding"/>
    <property type="evidence" value="ECO:0007669"/>
    <property type="project" value="InterPro"/>
</dbReference>
<dbReference type="GO" id="GO:0006313">
    <property type="term" value="P:DNA transposition"/>
    <property type="evidence" value="ECO:0007669"/>
    <property type="project" value="InterPro"/>
</dbReference>
<dbReference type="AlphaFoldDB" id="E6QXI3"/>
<organism evidence="2">
    <name type="scientific">mine drainage metagenome</name>
    <dbReference type="NCBI Taxonomy" id="410659"/>
    <lineage>
        <taxon>unclassified sequences</taxon>
        <taxon>metagenomes</taxon>
        <taxon>ecological metagenomes</taxon>
    </lineage>
</organism>
<dbReference type="PANTHER" id="PTHR34322:SF2">
    <property type="entry name" value="TRANSPOSASE IS200-LIKE DOMAIN-CONTAINING PROTEIN"/>
    <property type="match status" value="1"/>
</dbReference>
<sequence length="279" mass="32108">MSRPLRIEFAGALYHVTTRGDGREAIFLDDEDRKLFLSLFSETIRNFNWVVLAYCLMDNHYHLFIETPDGNLSKGMRQLNGVYTQKFNRRHERVGHVFQGRYKAIIVQKESYLMELARYTVLNPVRARMVPHPEEWAWSSYRATAGLCAVPSWLTTDWILGLFSTQRDEAIKRYGAFVAEGKNQPAPWGSLRNQIYLGSESFVETMQRKISADAPLWEIPFVQKRPLPKPLAQIADEYARDEAIAQAYASGGYGLKEIGNHFGLHYSRVSRIIKAKNKT</sequence>
<comment type="caution">
    <text evidence="2">The sequence shown here is derived from an EMBL/GenBank/DDBJ whole genome shotgun (WGS) entry which is preliminary data.</text>
</comment>
<dbReference type="GO" id="GO:0004803">
    <property type="term" value="F:transposase activity"/>
    <property type="evidence" value="ECO:0007669"/>
    <property type="project" value="InterPro"/>
</dbReference>
<dbReference type="PANTHER" id="PTHR34322">
    <property type="entry name" value="TRANSPOSASE, Y1_TNP DOMAIN-CONTAINING"/>
    <property type="match status" value="1"/>
</dbReference>
<proteinExistence type="predicted"/>
<name>E6QXI3_9ZZZZ</name>
<dbReference type="EMBL" id="CABR01000179">
    <property type="protein sequence ID" value="CBI11957.1"/>
    <property type="molecule type" value="Genomic_DNA"/>
</dbReference>
<dbReference type="Gene3D" id="3.30.70.1290">
    <property type="entry name" value="Transposase IS200-like"/>
    <property type="match status" value="1"/>
</dbReference>
<gene>
    <name evidence="2" type="ORF">CARN7_2809</name>
</gene>